<comment type="similarity">
    <text evidence="1 4">Belongs to the short-chain dehydrogenases/reductases (SDR) family.</text>
</comment>
<evidence type="ECO:0000256" key="4">
    <source>
        <dbReference type="RuleBase" id="RU000363"/>
    </source>
</evidence>
<evidence type="ECO:0000313" key="6">
    <source>
        <dbReference type="Proteomes" id="UP001632038"/>
    </source>
</evidence>
<name>A0ABD3CT26_9LAMI</name>
<accession>A0ABD3CT26</accession>
<reference evidence="6" key="1">
    <citation type="journal article" date="2024" name="IScience">
        <title>Strigolactones Initiate the Formation of Haustorium-like Structures in Castilleja.</title>
        <authorList>
            <person name="Buerger M."/>
            <person name="Peterson D."/>
            <person name="Chory J."/>
        </authorList>
    </citation>
    <scope>NUCLEOTIDE SEQUENCE [LARGE SCALE GENOMIC DNA]</scope>
</reference>
<dbReference type="Proteomes" id="UP001632038">
    <property type="component" value="Unassembled WGS sequence"/>
</dbReference>
<organism evidence="5 6">
    <name type="scientific">Castilleja foliolosa</name>
    <dbReference type="NCBI Taxonomy" id="1961234"/>
    <lineage>
        <taxon>Eukaryota</taxon>
        <taxon>Viridiplantae</taxon>
        <taxon>Streptophyta</taxon>
        <taxon>Embryophyta</taxon>
        <taxon>Tracheophyta</taxon>
        <taxon>Spermatophyta</taxon>
        <taxon>Magnoliopsida</taxon>
        <taxon>eudicotyledons</taxon>
        <taxon>Gunneridae</taxon>
        <taxon>Pentapetalae</taxon>
        <taxon>asterids</taxon>
        <taxon>lamiids</taxon>
        <taxon>Lamiales</taxon>
        <taxon>Orobanchaceae</taxon>
        <taxon>Pedicularideae</taxon>
        <taxon>Castillejinae</taxon>
        <taxon>Castilleja</taxon>
    </lineage>
</organism>
<keyword evidence="6" id="KW-1185">Reference proteome</keyword>
<evidence type="ECO:0000256" key="1">
    <source>
        <dbReference type="ARBA" id="ARBA00006484"/>
    </source>
</evidence>
<evidence type="ECO:0000256" key="3">
    <source>
        <dbReference type="ARBA" id="ARBA00023002"/>
    </source>
</evidence>
<dbReference type="PRINTS" id="PR00081">
    <property type="entry name" value="GDHRDH"/>
</dbReference>
<dbReference type="CDD" id="cd05324">
    <property type="entry name" value="carb_red_PTCR-like_SDR_c"/>
    <property type="match status" value="1"/>
</dbReference>
<evidence type="ECO:0000313" key="5">
    <source>
        <dbReference type="EMBL" id="KAL3633135.1"/>
    </source>
</evidence>
<evidence type="ECO:0000256" key="2">
    <source>
        <dbReference type="ARBA" id="ARBA00022857"/>
    </source>
</evidence>
<proteinExistence type="inferred from homology"/>
<dbReference type="AlphaFoldDB" id="A0ABD3CT26"/>
<dbReference type="SUPFAM" id="SSF51735">
    <property type="entry name" value="NAD(P)-binding Rossmann-fold domains"/>
    <property type="match status" value="1"/>
</dbReference>
<dbReference type="Gene3D" id="3.40.50.720">
    <property type="entry name" value="NAD(P)-binding Rossmann-like Domain"/>
    <property type="match status" value="1"/>
</dbReference>
<dbReference type="InterPro" id="IPR045313">
    <property type="entry name" value="CBR1-like"/>
</dbReference>
<keyword evidence="2" id="KW-0521">NADP</keyword>
<evidence type="ECO:0008006" key="7">
    <source>
        <dbReference type="Google" id="ProtNLM"/>
    </source>
</evidence>
<gene>
    <name evidence="5" type="ORF">CASFOL_026119</name>
</gene>
<keyword evidence="3" id="KW-0560">Oxidoreductase</keyword>
<comment type="caution">
    <text evidence="5">The sequence shown here is derived from an EMBL/GenBank/DDBJ whole genome shotgun (WGS) entry which is preliminary data.</text>
</comment>
<protein>
    <recommendedName>
        <fullName evidence="7">Carbonyl reductase</fullName>
    </recommendedName>
</protein>
<dbReference type="GO" id="GO:0016491">
    <property type="term" value="F:oxidoreductase activity"/>
    <property type="evidence" value="ECO:0007669"/>
    <property type="project" value="UniProtKB-KW"/>
</dbReference>
<sequence>MDNKKEKKEKRRQQISLLRTIPYSDHQSRAHDITVSTATVECKTENCHNAHVDYTEDVKNLSTTDIAHMKDVIVDVCDVDKPVPHTTQVEVPGDDMPIVCGSASALEVLMASPKIKSSENEWWTSETIAVVTGANRGIGFEIVHQLALHGLTVILTSRETGVGEEAAKVLQEGGLNVVFHQLDIIDPPSIQTFVEWVKINYGGIDILVNNAGVNFNAASDNSVEHAEKVIGTNYFGTKNMIKAMIPLFRPSDAGARIVNVSSRLGRLNGRRNRIENAELRKQLEDDEALSEELIDKTMNTFLEQVKDGTWLDGGWPHVFTDYSLSKLAVNTYTRLMARIFADRPEGQKIYINSYCPGWVRTAMTGWAGHISPEDGADTAVWLALLPEQFVTGKFFSERREIHF</sequence>
<dbReference type="InterPro" id="IPR002347">
    <property type="entry name" value="SDR_fam"/>
</dbReference>
<dbReference type="InterPro" id="IPR036291">
    <property type="entry name" value="NAD(P)-bd_dom_sf"/>
</dbReference>
<dbReference type="Pfam" id="PF00106">
    <property type="entry name" value="adh_short"/>
    <property type="match status" value="1"/>
</dbReference>
<dbReference type="FunFam" id="3.40.50.720:FF:000315">
    <property type="entry name" value="(+)-neomenthol dehydrogenase"/>
    <property type="match status" value="1"/>
</dbReference>
<dbReference type="PRINTS" id="PR00080">
    <property type="entry name" value="SDRFAMILY"/>
</dbReference>
<dbReference type="PANTHER" id="PTHR43490">
    <property type="entry name" value="(+)-NEOMENTHOL DEHYDROGENASE"/>
    <property type="match status" value="1"/>
</dbReference>
<dbReference type="EMBL" id="JAVIJP010000032">
    <property type="protein sequence ID" value="KAL3633135.1"/>
    <property type="molecule type" value="Genomic_DNA"/>
</dbReference>
<dbReference type="PANTHER" id="PTHR43490:SF99">
    <property type="entry name" value="SHORT-CHAIN DEHYDROGENASE_REDUCTASE"/>
    <property type="match status" value="1"/>
</dbReference>